<dbReference type="Proteomes" id="UP000321379">
    <property type="component" value="Unassembled WGS sequence"/>
</dbReference>
<dbReference type="InterPro" id="IPR023198">
    <property type="entry name" value="PGP-like_dom2"/>
</dbReference>
<dbReference type="SFLD" id="SFLDS00003">
    <property type="entry name" value="Haloacid_Dehalogenase"/>
    <property type="match status" value="1"/>
</dbReference>
<organism evidence="1 2">
    <name type="scientific">Lacisediminihabitans profunda</name>
    <dbReference type="NCBI Taxonomy" id="2594790"/>
    <lineage>
        <taxon>Bacteria</taxon>
        <taxon>Bacillati</taxon>
        <taxon>Actinomycetota</taxon>
        <taxon>Actinomycetes</taxon>
        <taxon>Micrococcales</taxon>
        <taxon>Microbacteriaceae</taxon>
        <taxon>Lacisediminihabitans</taxon>
    </lineage>
</organism>
<dbReference type="Gene3D" id="3.40.50.1000">
    <property type="entry name" value="HAD superfamily/HAD-like"/>
    <property type="match status" value="1"/>
</dbReference>
<dbReference type="SFLD" id="SFLDG01129">
    <property type="entry name" value="C1.5:_HAD__Beta-PGM__Phosphata"/>
    <property type="match status" value="1"/>
</dbReference>
<dbReference type="InterPro" id="IPR036412">
    <property type="entry name" value="HAD-like_sf"/>
</dbReference>
<sequence>MALTIRDRVVVFDYGEVISHSPSERDRADLLAVAGVSDEAFWPPYWEHRDGLDQGRTSIRDYWRLVASDLGVEWSEATIHELWVADFTGWLSVNPATFEVIADLHDGGTRVALLSNAGFDFASPFRFSPMARFFERMFISAELSTIKPNPEIYLEVARELGITPQQMVFIDNKQVNVDGAEALGITGHHFIGAAELRTFLESLSVR</sequence>
<dbReference type="Gene3D" id="1.10.150.240">
    <property type="entry name" value="Putative phosphatase, domain 2"/>
    <property type="match status" value="1"/>
</dbReference>
<proteinExistence type="predicted"/>
<dbReference type="InterPro" id="IPR023214">
    <property type="entry name" value="HAD_sf"/>
</dbReference>
<protein>
    <submittedName>
        <fullName evidence="1">HAD family phosphatase</fullName>
    </submittedName>
</protein>
<reference evidence="1 2" key="1">
    <citation type="submission" date="2019-08" db="EMBL/GenBank/DDBJ databases">
        <title>Bacterial whole genome sequence for Glaciihabitans sp. CHu50b-6-2.</title>
        <authorList>
            <person name="Jin L."/>
        </authorList>
    </citation>
    <scope>NUCLEOTIDE SEQUENCE [LARGE SCALE GENOMIC DNA]</scope>
    <source>
        <strain evidence="1 2">CHu50b-6-2</strain>
    </source>
</reference>
<evidence type="ECO:0000313" key="2">
    <source>
        <dbReference type="Proteomes" id="UP000321379"/>
    </source>
</evidence>
<dbReference type="Pfam" id="PF00702">
    <property type="entry name" value="Hydrolase"/>
    <property type="match status" value="1"/>
</dbReference>
<dbReference type="PANTHER" id="PTHR43611:SF3">
    <property type="entry name" value="FLAVIN MONONUCLEOTIDE HYDROLASE 1, CHLOROPLATIC"/>
    <property type="match status" value="1"/>
</dbReference>
<comment type="caution">
    <text evidence="1">The sequence shown here is derived from an EMBL/GenBank/DDBJ whole genome shotgun (WGS) entry which is preliminary data.</text>
</comment>
<dbReference type="NCBIfam" id="TIGR01509">
    <property type="entry name" value="HAD-SF-IA-v3"/>
    <property type="match status" value="1"/>
</dbReference>
<accession>A0A5C8US38</accession>
<evidence type="ECO:0000313" key="1">
    <source>
        <dbReference type="EMBL" id="TXN31335.1"/>
    </source>
</evidence>
<dbReference type="PRINTS" id="PR00413">
    <property type="entry name" value="HADHALOGNASE"/>
</dbReference>
<dbReference type="AlphaFoldDB" id="A0A5C8US38"/>
<dbReference type="CDD" id="cd02603">
    <property type="entry name" value="HAD_sEH-N_like"/>
    <property type="match status" value="1"/>
</dbReference>
<dbReference type="SUPFAM" id="SSF56784">
    <property type="entry name" value="HAD-like"/>
    <property type="match status" value="1"/>
</dbReference>
<keyword evidence="2" id="KW-1185">Reference proteome</keyword>
<gene>
    <name evidence="1" type="ORF">FVP33_07165</name>
</gene>
<dbReference type="EMBL" id="VRMG01000005">
    <property type="protein sequence ID" value="TXN31335.1"/>
    <property type="molecule type" value="Genomic_DNA"/>
</dbReference>
<dbReference type="PANTHER" id="PTHR43611">
    <property type="entry name" value="ALPHA-D-GLUCOSE 1-PHOSPHATE PHOSPHATASE"/>
    <property type="match status" value="1"/>
</dbReference>
<dbReference type="RefSeq" id="WP_147782921.1">
    <property type="nucleotide sequence ID" value="NZ_VRMG01000005.1"/>
</dbReference>
<name>A0A5C8US38_9MICO</name>
<dbReference type="InterPro" id="IPR006439">
    <property type="entry name" value="HAD-SF_hydro_IA"/>
</dbReference>